<comment type="similarity">
    <text evidence="2 6">Belongs to the peroxisomal membrane protein PXMP2/4 family.</text>
</comment>
<comment type="subcellular location">
    <subcellularLocation>
        <location evidence="1">Membrane</location>
        <topology evidence="1">Multi-pass membrane protein</topology>
    </subcellularLocation>
</comment>
<evidence type="ECO:0008006" key="9">
    <source>
        <dbReference type="Google" id="ProtNLM"/>
    </source>
</evidence>
<dbReference type="AlphaFoldDB" id="A0AAE0T9K2"/>
<dbReference type="EMBL" id="JAEAOA010000675">
    <property type="protein sequence ID" value="KAK3606161.1"/>
    <property type="molecule type" value="Genomic_DNA"/>
</dbReference>
<dbReference type="PANTHER" id="PTHR11266">
    <property type="entry name" value="PEROXISOMAL MEMBRANE PROTEIN 2, PXMP2 MPV17"/>
    <property type="match status" value="1"/>
</dbReference>
<keyword evidence="3 6" id="KW-0812">Transmembrane</keyword>
<name>A0AAE0T9K2_9BIVA</name>
<reference evidence="7" key="1">
    <citation type="journal article" date="2021" name="Genome Biol. Evol.">
        <title>A High-Quality Reference Genome for a Parasitic Bivalve with Doubly Uniparental Inheritance (Bivalvia: Unionida).</title>
        <authorList>
            <person name="Smith C.H."/>
        </authorList>
    </citation>
    <scope>NUCLEOTIDE SEQUENCE</scope>
    <source>
        <strain evidence="7">CHS0354</strain>
    </source>
</reference>
<evidence type="ECO:0000313" key="7">
    <source>
        <dbReference type="EMBL" id="KAK3606161.1"/>
    </source>
</evidence>
<accession>A0AAE0T9K2</accession>
<evidence type="ECO:0000256" key="6">
    <source>
        <dbReference type="RuleBase" id="RU363053"/>
    </source>
</evidence>
<dbReference type="Proteomes" id="UP001195483">
    <property type="component" value="Unassembled WGS sequence"/>
</dbReference>
<comment type="caution">
    <text evidence="7">The sequence shown here is derived from an EMBL/GenBank/DDBJ whole genome shotgun (WGS) entry which is preliminary data.</text>
</comment>
<evidence type="ECO:0000256" key="4">
    <source>
        <dbReference type="ARBA" id="ARBA00022989"/>
    </source>
</evidence>
<feature type="transmembrane region" description="Helical" evidence="6">
    <location>
        <begin position="96"/>
        <end position="114"/>
    </location>
</feature>
<evidence type="ECO:0000256" key="2">
    <source>
        <dbReference type="ARBA" id="ARBA00006824"/>
    </source>
</evidence>
<dbReference type="GO" id="GO:0061668">
    <property type="term" value="P:mitochondrial ribosome assembly"/>
    <property type="evidence" value="ECO:0007669"/>
    <property type="project" value="TreeGrafter"/>
</dbReference>
<keyword evidence="8" id="KW-1185">Reference proteome</keyword>
<dbReference type="PANTHER" id="PTHR11266:SF8">
    <property type="entry name" value="MPV17-LIKE PROTEIN 2"/>
    <property type="match status" value="1"/>
</dbReference>
<protein>
    <recommendedName>
        <fullName evidence="9">Mpv17-like protein 2</fullName>
    </recommendedName>
</protein>
<reference evidence="7" key="3">
    <citation type="submission" date="2023-05" db="EMBL/GenBank/DDBJ databases">
        <authorList>
            <person name="Smith C.H."/>
        </authorList>
    </citation>
    <scope>NUCLEOTIDE SEQUENCE</scope>
    <source>
        <strain evidence="7">CHS0354</strain>
        <tissue evidence="7">Mantle</tissue>
    </source>
</reference>
<gene>
    <name evidence="7" type="ORF">CHS0354_010793</name>
</gene>
<keyword evidence="4 6" id="KW-1133">Transmembrane helix</keyword>
<dbReference type="Pfam" id="PF04117">
    <property type="entry name" value="Mpv17_PMP22"/>
    <property type="match status" value="1"/>
</dbReference>
<dbReference type="GO" id="GO:0005739">
    <property type="term" value="C:mitochondrion"/>
    <property type="evidence" value="ECO:0007669"/>
    <property type="project" value="TreeGrafter"/>
</dbReference>
<sequence length="182" mass="21074">MMNNFRKVIEKLFSKYLIVTNTISCGGLLALGDVITQRVEQMNPAERKKHNWHRTGRMFCMGFILGPFGHVWYGALDRFILGSGGKVAIKKILADQTVAAPFFCSAFFIGMSLLEGKTTQEGVQEVKDKFLMVYMVDWCVWPPCQFINFYFLPTQFRVLYVSLITLCWNTFLSWIKHRKIVH</sequence>
<dbReference type="InterPro" id="IPR007248">
    <property type="entry name" value="Mpv17_PMP22"/>
</dbReference>
<evidence type="ECO:0000256" key="3">
    <source>
        <dbReference type="ARBA" id="ARBA00022692"/>
    </source>
</evidence>
<dbReference type="GO" id="GO:0016020">
    <property type="term" value="C:membrane"/>
    <property type="evidence" value="ECO:0007669"/>
    <property type="project" value="UniProtKB-SubCell"/>
</dbReference>
<keyword evidence="5 6" id="KW-0472">Membrane</keyword>
<feature type="transmembrane region" description="Helical" evidence="6">
    <location>
        <begin position="12"/>
        <end position="35"/>
    </location>
</feature>
<organism evidence="7 8">
    <name type="scientific">Potamilus streckersoni</name>
    <dbReference type="NCBI Taxonomy" id="2493646"/>
    <lineage>
        <taxon>Eukaryota</taxon>
        <taxon>Metazoa</taxon>
        <taxon>Spiralia</taxon>
        <taxon>Lophotrochozoa</taxon>
        <taxon>Mollusca</taxon>
        <taxon>Bivalvia</taxon>
        <taxon>Autobranchia</taxon>
        <taxon>Heteroconchia</taxon>
        <taxon>Palaeoheterodonta</taxon>
        <taxon>Unionida</taxon>
        <taxon>Unionoidea</taxon>
        <taxon>Unionidae</taxon>
        <taxon>Ambleminae</taxon>
        <taxon>Lampsilini</taxon>
        <taxon>Potamilus</taxon>
    </lineage>
</organism>
<reference evidence="7" key="2">
    <citation type="journal article" date="2021" name="Genome Biol. Evol.">
        <title>Developing a high-quality reference genome for a parasitic bivalve with doubly uniparental inheritance (Bivalvia: Unionida).</title>
        <authorList>
            <person name="Smith C.H."/>
        </authorList>
    </citation>
    <scope>NUCLEOTIDE SEQUENCE</scope>
    <source>
        <strain evidence="7">CHS0354</strain>
        <tissue evidence="7">Mantle</tissue>
    </source>
</reference>
<evidence type="ECO:0000256" key="5">
    <source>
        <dbReference type="ARBA" id="ARBA00023136"/>
    </source>
</evidence>
<evidence type="ECO:0000313" key="8">
    <source>
        <dbReference type="Proteomes" id="UP001195483"/>
    </source>
</evidence>
<proteinExistence type="inferred from homology"/>
<feature type="transmembrane region" description="Helical" evidence="6">
    <location>
        <begin position="158"/>
        <end position="175"/>
    </location>
</feature>
<feature type="transmembrane region" description="Helical" evidence="6">
    <location>
        <begin position="56"/>
        <end position="76"/>
    </location>
</feature>
<evidence type="ECO:0000256" key="1">
    <source>
        <dbReference type="ARBA" id="ARBA00004141"/>
    </source>
</evidence>